<comment type="cofactor">
    <cofactor evidence="1">
        <name>Cu(2+)</name>
        <dbReference type="ChEBI" id="CHEBI:29036"/>
    </cofactor>
</comment>
<protein>
    <recommendedName>
        <fullName evidence="15">lytic cellulose monooxygenase (C4-dehydrogenating)</fullName>
        <ecNumber evidence="15">1.14.99.56</ecNumber>
    </recommendedName>
</protein>
<keyword evidence="9" id="KW-0503">Monooxygenase</keyword>
<keyword evidence="3" id="KW-0964">Secreted</keyword>
<feature type="domain" description="CFEM" evidence="19">
    <location>
        <begin position="304"/>
        <end position="356"/>
    </location>
</feature>
<dbReference type="AlphaFoldDB" id="T1UNB0"/>
<keyword evidence="5 17" id="KW-0732">Signal</keyword>
<comment type="similarity">
    <text evidence="13">Belongs to the polysaccharide monooxygenase AA9 family.</text>
</comment>
<dbReference type="EC" id="1.14.99.56" evidence="15"/>
<proteinExistence type="inferred from homology"/>
<accession>T1UNB0</accession>
<evidence type="ECO:0000259" key="19">
    <source>
        <dbReference type="Pfam" id="PF05730"/>
    </source>
</evidence>
<evidence type="ECO:0000256" key="16">
    <source>
        <dbReference type="SAM" id="MobiDB-lite"/>
    </source>
</evidence>
<comment type="subcellular location">
    <subcellularLocation>
        <location evidence="2">Secreted</location>
    </subcellularLocation>
</comment>
<evidence type="ECO:0000256" key="13">
    <source>
        <dbReference type="ARBA" id="ARBA00044502"/>
    </source>
</evidence>
<evidence type="ECO:0000256" key="10">
    <source>
        <dbReference type="ARBA" id="ARBA00023157"/>
    </source>
</evidence>
<dbReference type="VEuPathDB" id="FungiDB:HVAS_10061580"/>
<name>T1UNB0_9BASI</name>
<evidence type="ECO:0000256" key="3">
    <source>
        <dbReference type="ARBA" id="ARBA00022525"/>
    </source>
</evidence>
<dbReference type="GO" id="GO:0004497">
    <property type="term" value="F:monooxygenase activity"/>
    <property type="evidence" value="ECO:0007669"/>
    <property type="project" value="UniProtKB-KW"/>
</dbReference>
<feature type="chain" id="PRO_5004595242" description="lytic cellulose monooxygenase (C4-dehydrogenating)" evidence="17">
    <location>
        <begin position="25"/>
        <end position="360"/>
    </location>
</feature>
<evidence type="ECO:0000256" key="11">
    <source>
        <dbReference type="ARBA" id="ARBA00023277"/>
    </source>
</evidence>
<dbReference type="InterPro" id="IPR049892">
    <property type="entry name" value="AA9"/>
</dbReference>
<evidence type="ECO:0000256" key="12">
    <source>
        <dbReference type="ARBA" id="ARBA00023326"/>
    </source>
</evidence>
<evidence type="ECO:0000256" key="1">
    <source>
        <dbReference type="ARBA" id="ARBA00001973"/>
    </source>
</evidence>
<dbReference type="InterPro" id="IPR005103">
    <property type="entry name" value="AA9_LPMO"/>
</dbReference>
<dbReference type="InterPro" id="IPR008427">
    <property type="entry name" value="Extracellular_membr_CFEM_dom"/>
</dbReference>
<evidence type="ECO:0000256" key="14">
    <source>
        <dbReference type="ARBA" id="ARBA00045077"/>
    </source>
</evidence>
<feature type="signal peptide" evidence="17">
    <location>
        <begin position="1"/>
        <end position="24"/>
    </location>
</feature>
<evidence type="ECO:0000256" key="6">
    <source>
        <dbReference type="ARBA" id="ARBA00023001"/>
    </source>
</evidence>
<keyword evidence="6" id="KW-0136">Cellulose degradation</keyword>
<feature type="domain" description="Auxiliary Activity family 9 catalytic" evidence="18">
    <location>
        <begin position="99"/>
        <end position="233"/>
    </location>
</feature>
<dbReference type="GO" id="GO:0005576">
    <property type="term" value="C:extracellular region"/>
    <property type="evidence" value="ECO:0007669"/>
    <property type="project" value="UniProtKB-SubCell"/>
</dbReference>
<feature type="region of interest" description="Disordered" evidence="16">
    <location>
        <begin position="278"/>
        <end position="297"/>
    </location>
</feature>
<evidence type="ECO:0000256" key="8">
    <source>
        <dbReference type="ARBA" id="ARBA00023008"/>
    </source>
</evidence>
<evidence type="ECO:0000256" key="15">
    <source>
        <dbReference type="ARBA" id="ARBA00047174"/>
    </source>
</evidence>
<keyword evidence="12" id="KW-0624">Polysaccharide degradation</keyword>
<dbReference type="EMBL" id="KF018027">
    <property type="protein sequence ID" value="AGT80113.1"/>
    <property type="molecule type" value="Genomic_DNA"/>
</dbReference>
<keyword evidence="10" id="KW-1015">Disulfide bond</keyword>
<evidence type="ECO:0000256" key="2">
    <source>
        <dbReference type="ARBA" id="ARBA00004613"/>
    </source>
</evidence>
<evidence type="ECO:0000313" key="20">
    <source>
        <dbReference type="EMBL" id="AGT80113.1"/>
    </source>
</evidence>
<dbReference type="PANTHER" id="PTHR33353">
    <property type="entry name" value="PUTATIVE (AFU_ORTHOLOGUE AFUA_1G12560)-RELATED"/>
    <property type="match status" value="1"/>
</dbReference>
<evidence type="ECO:0000256" key="7">
    <source>
        <dbReference type="ARBA" id="ARBA00023002"/>
    </source>
</evidence>
<keyword evidence="11" id="KW-0119">Carbohydrate metabolism</keyword>
<comment type="catalytic activity">
    <reaction evidence="14">
        <text>[(1-&gt;4)-beta-D-glucosyl]n+m + reduced acceptor + O2 = 4-dehydro-beta-D-glucosyl-[(1-&gt;4)-beta-D-glucosyl]n-1 + [(1-&gt;4)-beta-D-glucosyl]m + acceptor + H2O.</text>
        <dbReference type="EC" id="1.14.99.56"/>
    </reaction>
</comment>
<sequence length="360" mass="39170">MFPCISFYPLFLLSLLTALPRTYAHGFLKAYVSDSSPGWKPAQRGVDLQNSIFRGLSDNTGWIGSKFLSNPGIVCGCSNTPFGKVENPSGNVFSSASLSAGKTLPVNPGEKIKLIIGGNPGEGWPHKNGHVNTYLGFCGKSATACEHFDASQAEYFKIQSEPNAIQNKLKPAYQSDQDGNLWEIVIPPNVPQGSYILRYELIVIGESSKVEGEQDQYYPFCGQIYVQKKPNNPVSLDSVPTGHFPGDYVSKNLEHNVIPGPKLMSIFSEVKETSLKSESLKPQAVAESSSNESFDDPELLSLPSTAPECAQMCLGVKFEEMGSLAPSCKDRKKDCLCGTMNFVKAYHNCVKDHCGVSFSA</sequence>
<reference evidence="20" key="1">
    <citation type="submission" date="2013-04" db="EMBL/GenBank/DDBJ databases">
        <title>Genome annotation of the coffee rust (Hemileia vastatrix) contributes to the gene repertoire catalogue of the Pucciniales.</title>
        <authorList>
            <person name="Cristancho M.M."/>
            <person name="Botero D.O."/>
            <person name="Giraldo W.G."/>
            <person name="Tabima J.F."/>
            <person name="Riano-Pachon D.M."/>
            <person name="Escobar C."/>
            <person name="Rozo Y.I."/>
            <person name="Rivera L.F."/>
            <person name="Restrepo S."/>
            <person name="Gaitan A.L."/>
        </authorList>
    </citation>
    <scope>NUCLEOTIDE SEQUENCE</scope>
</reference>
<dbReference type="Gene3D" id="2.70.50.70">
    <property type="match status" value="1"/>
</dbReference>
<dbReference type="GO" id="GO:0046872">
    <property type="term" value="F:metal ion binding"/>
    <property type="evidence" value="ECO:0007669"/>
    <property type="project" value="UniProtKB-KW"/>
</dbReference>
<organism evidence="20">
    <name type="scientific">Hemileia vastatrix</name>
    <dbReference type="NCBI Taxonomy" id="203904"/>
    <lineage>
        <taxon>Eukaryota</taxon>
        <taxon>Fungi</taxon>
        <taxon>Dikarya</taxon>
        <taxon>Basidiomycota</taxon>
        <taxon>Pucciniomycotina</taxon>
        <taxon>Pucciniomycetes</taxon>
        <taxon>Pucciniales</taxon>
        <taxon>Zaghouaniaceae</taxon>
        <taxon>Hemileia</taxon>
    </lineage>
</organism>
<dbReference type="GO" id="GO:0030245">
    <property type="term" value="P:cellulose catabolic process"/>
    <property type="evidence" value="ECO:0007669"/>
    <property type="project" value="UniProtKB-KW"/>
</dbReference>
<keyword evidence="4" id="KW-0479">Metal-binding</keyword>
<keyword evidence="7" id="KW-0560">Oxidoreductase</keyword>
<dbReference type="Pfam" id="PF05730">
    <property type="entry name" value="CFEM"/>
    <property type="match status" value="1"/>
</dbReference>
<evidence type="ECO:0000256" key="9">
    <source>
        <dbReference type="ARBA" id="ARBA00023033"/>
    </source>
</evidence>
<evidence type="ECO:0000256" key="4">
    <source>
        <dbReference type="ARBA" id="ARBA00022723"/>
    </source>
</evidence>
<evidence type="ECO:0000256" key="5">
    <source>
        <dbReference type="ARBA" id="ARBA00022729"/>
    </source>
</evidence>
<dbReference type="Pfam" id="PF03443">
    <property type="entry name" value="AA9"/>
    <property type="match status" value="1"/>
</dbReference>
<keyword evidence="8" id="KW-0186">Copper</keyword>
<evidence type="ECO:0000259" key="18">
    <source>
        <dbReference type="Pfam" id="PF03443"/>
    </source>
</evidence>
<evidence type="ECO:0000256" key="17">
    <source>
        <dbReference type="SAM" id="SignalP"/>
    </source>
</evidence>
<dbReference type="PANTHER" id="PTHR33353:SF10">
    <property type="entry name" value="ENDO-BETA-1,4-GLUCANASE D"/>
    <property type="match status" value="1"/>
</dbReference>